<dbReference type="Proteomes" id="UP001549749">
    <property type="component" value="Unassembled WGS sequence"/>
</dbReference>
<reference evidence="1 2" key="1">
    <citation type="submission" date="2024-06" db="EMBL/GenBank/DDBJ databases">
        <title>Chitinophaga defluvii sp. nov., isolated from municipal sewage.</title>
        <authorList>
            <person name="Zhang L."/>
        </authorList>
    </citation>
    <scope>NUCLEOTIDE SEQUENCE [LARGE SCALE GENOMIC DNA]</scope>
    <source>
        <strain evidence="1 2">H8</strain>
    </source>
</reference>
<gene>
    <name evidence="1" type="ORF">ABR189_07335</name>
</gene>
<dbReference type="RefSeq" id="WP_354659815.1">
    <property type="nucleotide sequence ID" value="NZ_JBEXAC010000001.1"/>
</dbReference>
<comment type="caution">
    <text evidence="1">The sequence shown here is derived from an EMBL/GenBank/DDBJ whole genome shotgun (WGS) entry which is preliminary data.</text>
</comment>
<name>A0ABV2T2C2_9BACT</name>
<protein>
    <submittedName>
        <fullName evidence="1">Uncharacterized protein</fullName>
    </submittedName>
</protein>
<sequence length="130" mass="13963">MSTNAKKPFPPDAGEFISLETAMKLRLNYEDDQSQKKKKGYTKAICFGKEKVIELLSHPDCVALRIYYGIKVDTDGDGVKEKTMVLVGVDKNGDDILPAGPTEAVAKSAGAPALLLDAGLPCPTYCSTKP</sequence>
<accession>A0ABV2T2C2</accession>
<organism evidence="1 2">
    <name type="scientific">Chitinophaga defluvii</name>
    <dbReference type="NCBI Taxonomy" id="3163343"/>
    <lineage>
        <taxon>Bacteria</taxon>
        <taxon>Pseudomonadati</taxon>
        <taxon>Bacteroidota</taxon>
        <taxon>Chitinophagia</taxon>
        <taxon>Chitinophagales</taxon>
        <taxon>Chitinophagaceae</taxon>
        <taxon>Chitinophaga</taxon>
    </lineage>
</organism>
<proteinExistence type="predicted"/>
<keyword evidence="2" id="KW-1185">Reference proteome</keyword>
<evidence type="ECO:0000313" key="2">
    <source>
        <dbReference type="Proteomes" id="UP001549749"/>
    </source>
</evidence>
<evidence type="ECO:0000313" key="1">
    <source>
        <dbReference type="EMBL" id="MET6997176.1"/>
    </source>
</evidence>
<dbReference type="EMBL" id="JBEXAC010000001">
    <property type="protein sequence ID" value="MET6997176.1"/>
    <property type="molecule type" value="Genomic_DNA"/>
</dbReference>